<sequence length="326" mass="34881">MQRRTLGRTGRETSVIGLGTWQFGGDWGPVAAEDAFAVMDASAEAGTTLFDTADVYGDGRSEQLIGRWIAAHPEAGVTVATKMGRRVDQVPSNYVAANFRQWVDRSRENLGQDTLDLVQLHCPPTPVFEDDAVYDALDALVADGSIAAYGVSVETADQALTAIARPGVASVQVILNAFRLKPLDRVLPAAREAGVAILARVPLASGLLTGKYTTETTFAPEDHRTYNREGQAFDQGETFSGVPFEDGVRAAQEFAASLPEGVSVPQAALAWVVAQDGVTAAIPGARNAEQARSNAAAGSLELPADLDATVHELYDRWFRATVHERW</sequence>
<dbReference type="PANTHER" id="PTHR43364">
    <property type="entry name" value="NADH-SPECIFIC METHYLGLYOXAL REDUCTASE-RELATED"/>
    <property type="match status" value="1"/>
</dbReference>
<keyword evidence="4" id="KW-1185">Reference proteome</keyword>
<proteinExistence type="predicted"/>
<dbReference type="RefSeq" id="WP_166780525.1">
    <property type="nucleotide sequence ID" value="NZ_JAAOYO010000003.1"/>
</dbReference>
<gene>
    <name evidence="3" type="ORF">E9228_002132</name>
</gene>
<comment type="caution">
    <text evidence="3">The sequence shown here is derived from an EMBL/GenBank/DDBJ whole genome shotgun (WGS) entry which is preliminary data.</text>
</comment>
<name>A0ABX0T7L5_9MICO</name>
<evidence type="ECO:0000256" key="1">
    <source>
        <dbReference type="ARBA" id="ARBA00023002"/>
    </source>
</evidence>
<reference evidence="3 4" key="1">
    <citation type="submission" date="2020-03" db="EMBL/GenBank/DDBJ databases">
        <title>Above-ground endophytic microbial communities from plants in different locations in the United States.</title>
        <authorList>
            <person name="Frank C."/>
        </authorList>
    </citation>
    <scope>NUCLEOTIDE SEQUENCE [LARGE SCALE GENOMIC DNA]</scope>
    <source>
        <strain evidence="3 4">WW7</strain>
    </source>
</reference>
<dbReference type="Proteomes" id="UP001318300">
    <property type="component" value="Unassembled WGS sequence"/>
</dbReference>
<dbReference type="Gene3D" id="3.20.20.100">
    <property type="entry name" value="NADP-dependent oxidoreductase domain"/>
    <property type="match status" value="1"/>
</dbReference>
<dbReference type="Pfam" id="PF00248">
    <property type="entry name" value="Aldo_ket_red"/>
    <property type="match status" value="1"/>
</dbReference>
<dbReference type="EMBL" id="JAAOYO010000003">
    <property type="protein sequence ID" value="NII41485.1"/>
    <property type="molecule type" value="Genomic_DNA"/>
</dbReference>
<dbReference type="CDD" id="cd19086">
    <property type="entry name" value="AKR_AKR11C1"/>
    <property type="match status" value="1"/>
</dbReference>
<dbReference type="SUPFAM" id="SSF51430">
    <property type="entry name" value="NAD(P)-linked oxidoreductase"/>
    <property type="match status" value="1"/>
</dbReference>
<dbReference type="InterPro" id="IPR023210">
    <property type="entry name" value="NADP_OxRdtase_dom"/>
</dbReference>
<evidence type="ECO:0000259" key="2">
    <source>
        <dbReference type="Pfam" id="PF00248"/>
    </source>
</evidence>
<evidence type="ECO:0000313" key="4">
    <source>
        <dbReference type="Proteomes" id="UP001318300"/>
    </source>
</evidence>
<dbReference type="InterPro" id="IPR036812">
    <property type="entry name" value="NAD(P)_OxRdtase_dom_sf"/>
</dbReference>
<organism evidence="3 4">
    <name type="scientific">Curtobacterium salicis</name>
    <dbReference type="NCBI Taxonomy" id="1779862"/>
    <lineage>
        <taxon>Bacteria</taxon>
        <taxon>Bacillati</taxon>
        <taxon>Actinomycetota</taxon>
        <taxon>Actinomycetes</taxon>
        <taxon>Micrococcales</taxon>
        <taxon>Microbacteriaceae</taxon>
        <taxon>Curtobacterium</taxon>
    </lineage>
</organism>
<feature type="domain" description="NADP-dependent oxidoreductase" evidence="2">
    <location>
        <begin position="16"/>
        <end position="313"/>
    </location>
</feature>
<dbReference type="PANTHER" id="PTHR43364:SF4">
    <property type="entry name" value="NAD(P)-LINKED OXIDOREDUCTASE SUPERFAMILY PROTEIN"/>
    <property type="match status" value="1"/>
</dbReference>
<protein>
    <submittedName>
        <fullName evidence="3">Aryl-alcohol dehydrogenase-like predicted oxidoreductase</fullName>
    </submittedName>
</protein>
<accession>A0ABX0T7L5</accession>
<evidence type="ECO:0000313" key="3">
    <source>
        <dbReference type="EMBL" id="NII41485.1"/>
    </source>
</evidence>
<dbReference type="InterPro" id="IPR050523">
    <property type="entry name" value="AKR_Detox_Biosynth"/>
</dbReference>
<keyword evidence="1" id="KW-0560">Oxidoreductase</keyword>